<sequence>MGGSKCGSGRSTIRDYSPAERAQFVLRQAVQCVALCGAADISMYCYWEARFREMIALLRAFHTWKVLLNVSDSLAANYVALFTGPAYRMEFEAIRQQMQEYKEKASEHDQRHSCEFGD</sequence>
<dbReference type="Proteomes" id="UP000186817">
    <property type="component" value="Unassembled WGS sequence"/>
</dbReference>
<comment type="caution">
    <text evidence="1">The sequence shown here is derived from an EMBL/GenBank/DDBJ whole genome shotgun (WGS) entry which is preliminary data.</text>
</comment>
<name>A0A1Q9BV47_SYMMI</name>
<evidence type="ECO:0000313" key="1">
    <source>
        <dbReference type="EMBL" id="OLP74535.1"/>
    </source>
</evidence>
<protein>
    <submittedName>
        <fullName evidence="1">Uncharacterized protein</fullName>
    </submittedName>
</protein>
<evidence type="ECO:0000313" key="2">
    <source>
        <dbReference type="Proteomes" id="UP000186817"/>
    </source>
</evidence>
<reference evidence="1 2" key="1">
    <citation type="submission" date="2016-02" db="EMBL/GenBank/DDBJ databases">
        <title>Genome analysis of coral dinoflagellate symbionts highlights evolutionary adaptations to a symbiotic lifestyle.</title>
        <authorList>
            <person name="Aranda M."/>
            <person name="Li Y."/>
            <person name="Liew Y.J."/>
            <person name="Baumgarten S."/>
            <person name="Simakov O."/>
            <person name="Wilson M."/>
            <person name="Piel J."/>
            <person name="Ashoor H."/>
            <person name="Bougouffa S."/>
            <person name="Bajic V.B."/>
            <person name="Ryu T."/>
            <person name="Ravasi T."/>
            <person name="Bayer T."/>
            <person name="Micklem G."/>
            <person name="Kim H."/>
            <person name="Bhak J."/>
            <person name="Lajeunesse T.C."/>
            <person name="Voolstra C.R."/>
        </authorList>
    </citation>
    <scope>NUCLEOTIDE SEQUENCE [LARGE SCALE GENOMIC DNA]</scope>
    <source>
        <strain evidence="1 2">CCMP2467</strain>
    </source>
</reference>
<dbReference type="AlphaFoldDB" id="A0A1Q9BV47"/>
<accession>A0A1Q9BV47</accession>
<organism evidence="1 2">
    <name type="scientific">Symbiodinium microadriaticum</name>
    <name type="common">Dinoflagellate</name>
    <name type="synonym">Zooxanthella microadriatica</name>
    <dbReference type="NCBI Taxonomy" id="2951"/>
    <lineage>
        <taxon>Eukaryota</taxon>
        <taxon>Sar</taxon>
        <taxon>Alveolata</taxon>
        <taxon>Dinophyceae</taxon>
        <taxon>Suessiales</taxon>
        <taxon>Symbiodiniaceae</taxon>
        <taxon>Symbiodinium</taxon>
    </lineage>
</organism>
<keyword evidence="2" id="KW-1185">Reference proteome</keyword>
<proteinExistence type="predicted"/>
<gene>
    <name evidence="1" type="ORF">AK812_SmicGene45888</name>
</gene>
<dbReference type="EMBL" id="LSRX01003564">
    <property type="protein sequence ID" value="OLP74535.1"/>
    <property type="molecule type" value="Genomic_DNA"/>
</dbReference>
<feature type="non-terminal residue" evidence="1">
    <location>
        <position position="118"/>
    </location>
</feature>